<name>A0ABV7YR05_9BACT</name>
<gene>
    <name evidence="9 10" type="primary">cas2</name>
    <name evidence="10" type="ORF">ACFOOI_03875</name>
</gene>
<keyword evidence="8 9" id="KW-0051">Antiviral defense</keyword>
<keyword evidence="5 9" id="KW-0255">Endonuclease</keyword>
<dbReference type="CDD" id="cd09725">
    <property type="entry name" value="Cas2_I_II_III"/>
    <property type="match status" value="1"/>
</dbReference>
<dbReference type="HAMAP" id="MF_01471">
    <property type="entry name" value="Cas2"/>
    <property type="match status" value="1"/>
</dbReference>
<evidence type="ECO:0000256" key="5">
    <source>
        <dbReference type="ARBA" id="ARBA00022759"/>
    </source>
</evidence>
<keyword evidence="7 9" id="KW-0460">Magnesium</keyword>
<evidence type="ECO:0000256" key="6">
    <source>
        <dbReference type="ARBA" id="ARBA00022801"/>
    </source>
</evidence>
<keyword evidence="3 9" id="KW-0540">Nuclease</keyword>
<proteinExistence type="inferred from homology"/>
<dbReference type="Gene3D" id="3.30.70.240">
    <property type="match status" value="1"/>
</dbReference>
<comment type="similarity">
    <text evidence="2 9">Belongs to the CRISPR-associated endoribonuclease Cas2 protein family.</text>
</comment>
<evidence type="ECO:0000256" key="1">
    <source>
        <dbReference type="ARBA" id="ARBA00001946"/>
    </source>
</evidence>
<evidence type="ECO:0000313" key="10">
    <source>
        <dbReference type="EMBL" id="MFC3809784.1"/>
    </source>
</evidence>
<organism evidence="10 11">
    <name type="scientific">Lacihabitans lacunae</name>
    <dbReference type="NCBI Taxonomy" id="1028214"/>
    <lineage>
        <taxon>Bacteria</taxon>
        <taxon>Pseudomonadati</taxon>
        <taxon>Bacteroidota</taxon>
        <taxon>Cytophagia</taxon>
        <taxon>Cytophagales</taxon>
        <taxon>Leadbetterellaceae</taxon>
        <taxon>Lacihabitans</taxon>
    </lineage>
</organism>
<dbReference type="EC" id="3.1.-.-" evidence="9"/>
<dbReference type="RefSeq" id="WP_379835273.1">
    <property type="nucleotide sequence ID" value="NZ_JBHRYQ010000001.1"/>
</dbReference>
<keyword evidence="6 9" id="KW-0378">Hydrolase</keyword>
<comment type="subunit">
    <text evidence="9">Homodimer, forms a heterotetramer with a Cas1 homodimer.</text>
</comment>
<protein>
    <recommendedName>
        <fullName evidence="9">CRISPR-associated endoribonuclease Cas2</fullName>
        <ecNumber evidence="9">3.1.-.-</ecNumber>
    </recommendedName>
</protein>
<dbReference type="SUPFAM" id="SSF143430">
    <property type="entry name" value="TTP0101/SSO1404-like"/>
    <property type="match status" value="1"/>
</dbReference>
<dbReference type="PANTHER" id="PTHR34405">
    <property type="entry name" value="CRISPR-ASSOCIATED ENDORIBONUCLEASE CAS2"/>
    <property type="match status" value="1"/>
</dbReference>
<feature type="binding site" evidence="9">
    <location>
        <position position="67"/>
    </location>
    <ligand>
        <name>Mg(2+)</name>
        <dbReference type="ChEBI" id="CHEBI:18420"/>
        <note>catalytic</note>
    </ligand>
</feature>
<accession>A0ABV7YR05</accession>
<reference evidence="11" key="1">
    <citation type="journal article" date="2019" name="Int. J. Syst. Evol. Microbiol.">
        <title>The Global Catalogue of Microorganisms (GCM) 10K type strain sequencing project: providing services to taxonomists for standard genome sequencing and annotation.</title>
        <authorList>
            <consortium name="The Broad Institute Genomics Platform"/>
            <consortium name="The Broad Institute Genome Sequencing Center for Infectious Disease"/>
            <person name="Wu L."/>
            <person name="Ma J."/>
        </authorList>
    </citation>
    <scope>NUCLEOTIDE SEQUENCE [LARGE SCALE GENOMIC DNA]</scope>
    <source>
        <strain evidence="11">CECT 7956</strain>
    </source>
</reference>
<sequence>MPRKKREFLNIKDSNLARKATGLPFFDDDEVEVLEQELPVDFTRFLNWFKSKKLKNSNEMYCLILYDVENNKIRRVLAKFLEKQGCIRLQKSVFFAQVHRKLYKEIKEIVTELQSCYENNDTIIMLPVGEDMLNSINCIGKNFDFELLTQNKHTIIF</sequence>
<dbReference type="PANTHER" id="PTHR34405:SF3">
    <property type="entry name" value="CRISPR-ASSOCIATED ENDORIBONUCLEASE CAS2 3"/>
    <property type="match status" value="1"/>
</dbReference>
<evidence type="ECO:0000313" key="11">
    <source>
        <dbReference type="Proteomes" id="UP001595616"/>
    </source>
</evidence>
<keyword evidence="11" id="KW-1185">Reference proteome</keyword>
<dbReference type="InterPro" id="IPR019199">
    <property type="entry name" value="Virulence_VapD/CRISPR_Cas2"/>
</dbReference>
<evidence type="ECO:0000256" key="3">
    <source>
        <dbReference type="ARBA" id="ARBA00022722"/>
    </source>
</evidence>
<dbReference type="Pfam" id="PF09827">
    <property type="entry name" value="CRISPR_Cas2"/>
    <property type="match status" value="1"/>
</dbReference>
<evidence type="ECO:0000256" key="2">
    <source>
        <dbReference type="ARBA" id="ARBA00009959"/>
    </source>
</evidence>
<dbReference type="InterPro" id="IPR021127">
    <property type="entry name" value="CRISPR_associated_Cas2"/>
</dbReference>
<evidence type="ECO:0000256" key="4">
    <source>
        <dbReference type="ARBA" id="ARBA00022723"/>
    </source>
</evidence>
<comment type="function">
    <text evidence="9">CRISPR (clustered regularly interspaced short palindromic repeat), is an adaptive immune system that provides protection against mobile genetic elements (viruses, transposable elements and conjugative plasmids). CRISPR clusters contain sequences complementary to antecedent mobile elements and target invading nucleic acids. CRISPR clusters are transcribed and processed into CRISPR RNA (crRNA). Functions as a ssRNA-specific endoribonuclease. Involved in the integration of spacer DNA into the CRISPR cassette.</text>
</comment>
<dbReference type="EMBL" id="JBHRYQ010000001">
    <property type="protein sequence ID" value="MFC3809784.1"/>
    <property type="molecule type" value="Genomic_DNA"/>
</dbReference>
<dbReference type="NCBIfam" id="TIGR01573">
    <property type="entry name" value="cas2"/>
    <property type="match status" value="1"/>
</dbReference>
<evidence type="ECO:0000256" key="8">
    <source>
        <dbReference type="ARBA" id="ARBA00023118"/>
    </source>
</evidence>
<comment type="cofactor">
    <cofactor evidence="1 9">
        <name>Mg(2+)</name>
        <dbReference type="ChEBI" id="CHEBI:18420"/>
    </cofactor>
</comment>
<comment type="caution">
    <text evidence="10">The sequence shown here is derived from an EMBL/GenBank/DDBJ whole genome shotgun (WGS) entry which is preliminary data.</text>
</comment>
<dbReference type="Proteomes" id="UP001595616">
    <property type="component" value="Unassembled WGS sequence"/>
</dbReference>
<evidence type="ECO:0000256" key="7">
    <source>
        <dbReference type="ARBA" id="ARBA00022842"/>
    </source>
</evidence>
<evidence type="ECO:0000256" key="9">
    <source>
        <dbReference type="HAMAP-Rule" id="MF_01471"/>
    </source>
</evidence>
<dbReference type="GO" id="GO:0004519">
    <property type="term" value="F:endonuclease activity"/>
    <property type="evidence" value="ECO:0007669"/>
    <property type="project" value="UniProtKB-KW"/>
</dbReference>
<keyword evidence="4 9" id="KW-0479">Metal-binding</keyword>